<dbReference type="EMBL" id="JBJKFK010000288">
    <property type="protein sequence ID" value="KAL3318090.1"/>
    <property type="molecule type" value="Genomic_DNA"/>
</dbReference>
<dbReference type="GO" id="GO:0005737">
    <property type="term" value="C:cytoplasm"/>
    <property type="evidence" value="ECO:0007669"/>
    <property type="project" value="UniProtKB-SubCell"/>
</dbReference>
<gene>
    <name evidence="13" type="primary">UBE4A_2</name>
    <name evidence="13" type="ORF">Ciccas_003245</name>
</gene>
<keyword evidence="7" id="KW-0808">Transferase</keyword>
<evidence type="ECO:0000256" key="9">
    <source>
        <dbReference type="ARBA" id="ARBA00022990"/>
    </source>
</evidence>
<dbReference type="InterPro" id="IPR003613">
    <property type="entry name" value="Ubox_domain"/>
</dbReference>
<dbReference type="SUPFAM" id="SSF57850">
    <property type="entry name" value="RING/U-box"/>
    <property type="match status" value="1"/>
</dbReference>
<proteinExistence type="inferred from homology"/>
<dbReference type="SMART" id="SM00504">
    <property type="entry name" value="Ubox"/>
    <property type="match status" value="1"/>
</dbReference>
<dbReference type="PANTHER" id="PTHR13931">
    <property type="entry name" value="UBIQUITINATION FACTOR E4"/>
    <property type="match status" value="1"/>
</dbReference>
<comment type="pathway">
    <text evidence="3">Protein modification; protein ubiquitination.</text>
</comment>
<comment type="catalytic activity">
    <reaction evidence="1">
        <text>S-ubiquitinyl-[E2 ubiquitin-conjugating enzyme]-L-cysteine + [acceptor protein]-L-lysine = [E2 ubiquitin-conjugating enzyme]-L-cysteine + N(6)-ubiquitinyl-[acceptor protein]-L-lysine.</text>
        <dbReference type="EC" id="2.3.2.27"/>
    </reaction>
</comment>
<dbReference type="Proteomes" id="UP001626550">
    <property type="component" value="Unassembled WGS sequence"/>
</dbReference>
<keyword evidence="6" id="KW-0963">Cytoplasm</keyword>
<evidence type="ECO:0000256" key="6">
    <source>
        <dbReference type="ARBA" id="ARBA00022490"/>
    </source>
</evidence>
<dbReference type="InterPro" id="IPR013083">
    <property type="entry name" value="Znf_RING/FYVE/PHD"/>
</dbReference>
<dbReference type="Pfam" id="PF10408">
    <property type="entry name" value="Ufd2P_core"/>
    <property type="match status" value="1"/>
</dbReference>
<dbReference type="EC" id="2.3.2.27" evidence="5"/>
<evidence type="ECO:0000313" key="13">
    <source>
        <dbReference type="EMBL" id="KAL3318090.1"/>
    </source>
</evidence>
<evidence type="ECO:0000313" key="14">
    <source>
        <dbReference type="Proteomes" id="UP001626550"/>
    </source>
</evidence>
<evidence type="ECO:0000256" key="10">
    <source>
        <dbReference type="ARBA" id="ARBA00037624"/>
    </source>
</evidence>
<sequence>MSLDPDSSPHKKEILGEAVAALVSAFVSIELAPGAEGTVTAASEAIAAVNPQEDREEGASARNQNDGVQTAAVGFEEKFKYRRPMYACLKFWHEKPFYMGQFKALEDFALSKVDSATEAPLLLQFLSLLINDAIFLLDEGIALLAQMKQKEAERADNGGRLESQQAEALYQHTALLTRHHVNLGSDTICALGRLVSVASKLTTHPVLCDRIACMLNYFLQRLVGPKRRDLTVRDKSAYDFRPDFLVQEICQMYTVLGLQSEQCASESAEAFRLAVVNDARSYSSDLLHEASKVLERVRATPELVASFDRVSQAIVDDEKRVAEEEIPVDDVPEDFLDPLMGSLMEDPVELPSSKTIIDRKTIHRHLLKLDPLFTGQCLFLATPLILSTGNL</sequence>
<dbReference type="PANTHER" id="PTHR13931:SF16">
    <property type="entry name" value="UBIQUITIN CONJUGATION FACTOR E4 A"/>
    <property type="match status" value="1"/>
</dbReference>
<name>A0ABD2QEX5_9PLAT</name>
<evidence type="ECO:0000256" key="5">
    <source>
        <dbReference type="ARBA" id="ARBA00012483"/>
    </source>
</evidence>
<evidence type="ECO:0000256" key="11">
    <source>
        <dbReference type="ARBA" id="ARBA00040077"/>
    </source>
</evidence>
<evidence type="ECO:0000259" key="12">
    <source>
        <dbReference type="PROSITE" id="PS51698"/>
    </source>
</evidence>
<dbReference type="Gene3D" id="3.30.40.10">
    <property type="entry name" value="Zinc/RING finger domain, C3HC4 (zinc finger)"/>
    <property type="match status" value="1"/>
</dbReference>
<comment type="similarity">
    <text evidence="4">Belongs to the ubiquitin conjugation factor E4 family.</text>
</comment>
<dbReference type="InterPro" id="IPR019474">
    <property type="entry name" value="Ub_conjug_fac_E4_core"/>
</dbReference>
<dbReference type="Pfam" id="PF04564">
    <property type="entry name" value="U-box"/>
    <property type="match status" value="1"/>
</dbReference>
<evidence type="ECO:0000256" key="3">
    <source>
        <dbReference type="ARBA" id="ARBA00004906"/>
    </source>
</evidence>
<reference evidence="13 14" key="1">
    <citation type="submission" date="2024-11" db="EMBL/GenBank/DDBJ databases">
        <title>Adaptive evolution of stress response genes in parasites aligns with host niche diversity.</title>
        <authorList>
            <person name="Hahn C."/>
            <person name="Resl P."/>
        </authorList>
    </citation>
    <scope>NUCLEOTIDE SEQUENCE [LARGE SCALE GENOMIC DNA]</scope>
    <source>
        <strain evidence="13">EGGRZ-B1_66</strain>
        <tissue evidence="13">Body</tissue>
    </source>
</reference>
<organism evidence="13 14">
    <name type="scientific">Cichlidogyrus casuarinus</name>
    <dbReference type="NCBI Taxonomy" id="1844966"/>
    <lineage>
        <taxon>Eukaryota</taxon>
        <taxon>Metazoa</taxon>
        <taxon>Spiralia</taxon>
        <taxon>Lophotrochozoa</taxon>
        <taxon>Platyhelminthes</taxon>
        <taxon>Monogenea</taxon>
        <taxon>Monopisthocotylea</taxon>
        <taxon>Dactylogyridea</taxon>
        <taxon>Ancyrocephalidae</taxon>
        <taxon>Cichlidogyrus</taxon>
    </lineage>
</organism>
<dbReference type="PROSITE" id="PS51698">
    <property type="entry name" value="U_BOX"/>
    <property type="match status" value="1"/>
</dbReference>
<evidence type="ECO:0000256" key="2">
    <source>
        <dbReference type="ARBA" id="ARBA00004496"/>
    </source>
</evidence>
<protein>
    <recommendedName>
        <fullName evidence="11">Ubiquitin conjugation factor E4 A</fullName>
        <ecNumber evidence="5">2.3.2.27</ecNumber>
    </recommendedName>
</protein>
<evidence type="ECO:0000256" key="4">
    <source>
        <dbReference type="ARBA" id="ARBA00007434"/>
    </source>
</evidence>
<keyword evidence="14" id="KW-1185">Reference proteome</keyword>
<keyword evidence="8" id="KW-0833">Ubl conjugation pathway</keyword>
<dbReference type="GO" id="GO:0061630">
    <property type="term" value="F:ubiquitin protein ligase activity"/>
    <property type="evidence" value="ECO:0007669"/>
    <property type="project" value="UniProtKB-EC"/>
</dbReference>
<keyword evidence="9" id="KW-0007">Acetylation</keyword>
<feature type="domain" description="U-box" evidence="12">
    <location>
        <begin position="330"/>
        <end position="391"/>
    </location>
</feature>
<comment type="subcellular location">
    <subcellularLocation>
        <location evidence="2">Cytoplasm</location>
    </subcellularLocation>
</comment>
<accession>A0ABD2QEX5</accession>
<evidence type="ECO:0000256" key="8">
    <source>
        <dbReference type="ARBA" id="ARBA00022786"/>
    </source>
</evidence>
<dbReference type="AlphaFoldDB" id="A0ABD2QEX5"/>
<evidence type="ECO:0000256" key="1">
    <source>
        <dbReference type="ARBA" id="ARBA00000900"/>
    </source>
</evidence>
<comment type="caution">
    <text evidence="13">The sequence shown here is derived from an EMBL/GenBank/DDBJ whole genome shotgun (WGS) entry which is preliminary data.</text>
</comment>
<evidence type="ECO:0000256" key="7">
    <source>
        <dbReference type="ARBA" id="ARBA00022679"/>
    </source>
</evidence>
<dbReference type="InterPro" id="IPR045132">
    <property type="entry name" value="UBE4"/>
</dbReference>
<comment type="function">
    <text evidence="10">Ubiquitin-protein ligase that probably functions as an E3 ligase in conjunction with specific E1 and E2 ligases. May also function as an E4 ligase mediating the assembly of polyubiquitin chains on substrates ubiquitinated by another E3 ubiquitin ligase. Mediates 'Lys-48'-linked polyubiquitination of substrates.</text>
</comment>